<organism evidence="3 4">
    <name type="scientific">Cupriavidus metallidurans</name>
    <dbReference type="NCBI Taxonomy" id="119219"/>
    <lineage>
        <taxon>Bacteria</taxon>
        <taxon>Pseudomonadati</taxon>
        <taxon>Pseudomonadota</taxon>
        <taxon>Betaproteobacteria</taxon>
        <taxon>Burkholderiales</taxon>
        <taxon>Burkholderiaceae</taxon>
        <taxon>Cupriavidus</taxon>
    </lineage>
</organism>
<dbReference type="InterPro" id="IPR010679">
    <property type="entry name" value="DUF1254"/>
</dbReference>
<reference evidence="3 4" key="1">
    <citation type="submission" date="2019-03" db="EMBL/GenBank/DDBJ databases">
        <title>Comparative insights into the high quality Complete genome sequence of highly metal resistant Cupriavidus metallidurans strain BS1 isolated from a gold-copper mine.</title>
        <authorList>
            <person name="Mazhar H.S."/>
            <person name="Rensing C."/>
        </authorList>
    </citation>
    <scope>NUCLEOTIDE SEQUENCE [LARGE SCALE GENOMIC DNA]</scope>
    <source>
        <strain evidence="3 4">BS1</strain>
    </source>
</reference>
<dbReference type="PANTHER" id="PTHR36509:SF2">
    <property type="entry name" value="BLL3101 PROTEIN"/>
    <property type="match status" value="1"/>
</dbReference>
<dbReference type="InterPro" id="IPR037050">
    <property type="entry name" value="DUF1254_sf"/>
</dbReference>
<gene>
    <name evidence="3" type="ORF">DDF84_019245</name>
</gene>
<accession>A0A482IYB1</accession>
<protein>
    <submittedName>
        <fullName evidence="3">DUF1254 domain-containing protein</fullName>
    </submittedName>
</protein>
<dbReference type="Pfam" id="PF06742">
    <property type="entry name" value="DUF1214"/>
    <property type="match status" value="1"/>
</dbReference>
<proteinExistence type="predicted"/>
<name>A0A482IYB1_9BURK</name>
<dbReference type="Gene3D" id="2.60.40.1610">
    <property type="entry name" value="Domain of unknown function DUF1254"/>
    <property type="match status" value="1"/>
</dbReference>
<dbReference type="Pfam" id="PF06863">
    <property type="entry name" value="DUF1254"/>
    <property type="match status" value="1"/>
</dbReference>
<evidence type="ECO:0000313" key="4">
    <source>
        <dbReference type="Proteomes" id="UP000253772"/>
    </source>
</evidence>
<dbReference type="InterPro" id="IPR037049">
    <property type="entry name" value="DUF1214_C_sf"/>
</dbReference>
<dbReference type="AlphaFoldDB" id="A0A482IYB1"/>
<dbReference type="Gene3D" id="2.60.120.600">
    <property type="entry name" value="Domain of unknown function DUF1214, C-terminal domain"/>
    <property type="match status" value="1"/>
</dbReference>
<dbReference type="PANTHER" id="PTHR36509">
    <property type="entry name" value="BLL3101 PROTEIN"/>
    <property type="match status" value="1"/>
</dbReference>
<dbReference type="InterPro" id="IPR010621">
    <property type="entry name" value="DUF1214"/>
</dbReference>
<dbReference type="SUPFAM" id="SSF160935">
    <property type="entry name" value="VPA0735-like"/>
    <property type="match status" value="1"/>
</dbReference>
<dbReference type="RefSeq" id="WP_017513271.1">
    <property type="nucleotide sequence ID" value="NZ_CP037901.1"/>
</dbReference>
<evidence type="ECO:0000313" key="3">
    <source>
        <dbReference type="EMBL" id="QBP11934.1"/>
    </source>
</evidence>
<evidence type="ECO:0000259" key="2">
    <source>
        <dbReference type="Pfam" id="PF06863"/>
    </source>
</evidence>
<sequence>MTQQENTAQQRARDAVIHTLPLYEMARMRAATCPRRDHTGRFAGDGPESTLRWVNHVIRPRQLLGPQHRQVVTPNNDTLYTNAWIDLSRGPVVLEVPDFNGRYYVLGLLDFYTNPFGYIGSRTTGTSAGRFLLHGPHWHGTVPAGMQAVACPTNAVWMIGRLLVDGEADLPVVHALQDAIALRQLDGSLAAFAFDVAMQPEEHLGDARRFAEVVNRVVGENPPLGAEAAEIASFAEVGIGHGIVPTPQQIDLLDAALRGVLADLAEPQPSDMGGGWAMSVDVRESFGSNYLQRALVARNYIGALGVQEAMYVMADRGGDGEPLDGRHAYRLDFAADNLPDVGAFWSLTMYDKGDCMLVPNDISRYSLGDRSPSLTRGADGSLSLYLSAMPPRDEALRGNWLPAPAGPFYVALRLYVPQPSHLNRTYCYPAIQRLEVPA</sequence>
<dbReference type="Proteomes" id="UP000253772">
    <property type="component" value="Chromosome c2"/>
</dbReference>
<evidence type="ECO:0000259" key="1">
    <source>
        <dbReference type="Pfam" id="PF06742"/>
    </source>
</evidence>
<feature type="domain" description="DUF1214" evidence="1">
    <location>
        <begin position="308"/>
        <end position="418"/>
    </location>
</feature>
<dbReference type="EMBL" id="CP037901">
    <property type="protein sequence ID" value="QBP11934.1"/>
    <property type="molecule type" value="Genomic_DNA"/>
</dbReference>
<feature type="domain" description="DUF1254" evidence="2">
    <location>
        <begin position="54"/>
        <end position="183"/>
    </location>
</feature>
<dbReference type="OrthoDB" id="104565at2"/>